<dbReference type="GO" id="GO:0010181">
    <property type="term" value="F:FMN binding"/>
    <property type="evidence" value="ECO:0007669"/>
    <property type="project" value="InterPro"/>
</dbReference>
<proteinExistence type="predicted"/>
<name>A0A6L3IIZ7_9BACT</name>
<dbReference type="PANTHER" id="PTHR39201:SF1">
    <property type="entry name" value="FLAVODOXIN-LIKE DOMAIN-CONTAINING PROTEIN"/>
    <property type="match status" value="1"/>
</dbReference>
<protein>
    <submittedName>
        <fullName evidence="2">Flavodoxin</fullName>
    </submittedName>
</protein>
<dbReference type="InterPro" id="IPR029039">
    <property type="entry name" value="Flavoprotein-like_sf"/>
</dbReference>
<evidence type="ECO:0000313" key="3">
    <source>
        <dbReference type="Proteomes" id="UP000481700"/>
    </source>
</evidence>
<evidence type="ECO:0000259" key="1">
    <source>
        <dbReference type="Pfam" id="PF12682"/>
    </source>
</evidence>
<dbReference type="PANTHER" id="PTHR39201">
    <property type="entry name" value="EXPORTED PROTEIN-RELATED"/>
    <property type="match status" value="1"/>
</dbReference>
<dbReference type="Proteomes" id="UP000481700">
    <property type="component" value="Unassembled WGS sequence"/>
</dbReference>
<sequence length="75" mass="8037">DYDTLIIGSPIWGGLLSSPVKSFLSGYDLSGKKILPFCTHGGSGTAQSVDNIRKLCPHAEILLFMAVKLQTLGMK</sequence>
<dbReference type="InterPro" id="IPR008254">
    <property type="entry name" value="Flavodoxin/NO_synth"/>
</dbReference>
<dbReference type="SUPFAM" id="SSF52218">
    <property type="entry name" value="Flavoproteins"/>
    <property type="match status" value="1"/>
</dbReference>
<dbReference type="AlphaFoldDB" id="A0A6L3IIZ7"/>
<gene>
    <name evidence="2" type="ORF">F2Z07_26870</name>
</gene>
<feature type="non-terminal residue" evidence="2">
    <location>
        <position position="1"/>
    </location>
</feature>
<evidence type="ECO:0000313" key="2">
    <source>
        <dbReference type="EMBL" id="KAA5304657.1"/>
    </source>
</evidence>
<organism evidence="2 3">
    <name type="scientific">Phocaeicola dorei</name>
    <dbReference type="NCBI Taxonomy" id="357276"/>
    <lineage>
        <taxon>Bacteria</taxon>
        <taxon>Pseudomonadati</taxon>
        <taxon>Bacteroidota</taxon>
        <taxon>Bacteroidia</taxon>
        <taxon>Bacteroidales</taxon>
        <taxon>Bacteroidaceae</taxon>
        <taxon>Phocaeicola</taxon>
    </lineage>
</organism>
<dbReference type="Gene3D" id="3.40.50.360">
    <property type="match status" value="1"/>
</dbReference>
<dbReference type="RefSeq" id="WP_317132583.1">
    <property type="nucleotide sequence ID" value="NZ_VVZV01000284.1"/>
</dbReference>
<dbReference type="EMBL" id="VVZV01000284">
    <property type="protein sequence ID" value="KAA5304657.1"/>
    <property type="molecule type" value="Genomic_DNA"/>
</dbReference>
<reference evidence="2 3" key="1">
    <citation type="journal article" date="2019" name="Nat. Med.">
        <title>A library of human gut bacterial isolates paired with longitudinal multiomics data enables mechanistic microbiome research.</title>
        <authorList>
            <person name="Poyet M."/>
            <person name="Groussin M."/>
            <person name="Gibbons S.M."/>
            <person name="Avila-Pacheco J."/>
            <person name="Jiang X."/>
            <person name="Kearney S.M."/>
            <person name="Perrotta A.R."/>
            <person name="Berdy B."/>
            <person name="Zhao S."/>
            <person name="Lieberman T.D."/>
            <person name="Swanson P.K."/>
            <person name="Smith M."/>
            <person name="Roesemann S."/>
            <person name="Alexander J.E."/>
            <person name="Rich S.A."/>
            <person name="Livny J."/>
            <person name="Vlamakis H."/>
            <person name="Clish C."/>
            <person name="Bullock K."/>
            <person name="Deik A."/>
            <person name="Scott J."/>
            <person name="Pierce K.A."/>
            <person name="Xavier R.J."/>
            <person name="Alm E.J."/>
        </authorList>
    </citation>
    <scope>NUCLEOTIDE SEQUENCE [LARGE SCALE GENOMIC DNA]</scope>
    <source>
        <strain evidence="2 3">BIOML-A25</strain>
    </source>
</reference>
<accession>A0A6L3IIZ7</accession>
<dbReference type="Pfam" id="PF12682">
    <property type="entry name" value="Flavodoxin_4"/>
    <property type="match status" value="1"/>
</dbReference>
<comment type="caution">
    <text evidence="2">The sequence shown here is derived from an EMBL/GenBank/DDBJ whole genome shotgun (WGS) entry which is preliminary data.</text>
</comment>
<feature type="domain" description="Flavodoxin-like" evidence="1">
    <location>
        <begin position="1"/>
        <end position="60"/>
    </location>
</feature>